<accession>C8PD39</accession>
<keyword evidence="2" id="KW-1185">Reference proteome</keyword>
<name>C8PD39_9LACO</name>
<gene>
    <name evidence="1" type="ORF">HMPREF0520_1009</name>
</gene>
<comment type="caution">
    <text evidence="1">The sequence shown here is derived from an EMBL/GenBank/DDBJ whole genome shotgun (WGS) entry which is preliminary data.</text>
</comment>
<organism evidence="1 2">
    <name type="scientific">Lactobacillus iners DSM 13335</name>
    <dbReference type="NCBI Taxonomy" id="525328"/>
    <lineage>
        <taxon>Bacteria</taxon>
        <taxon>Bacillati</taxon>
        <taxon>Bacillota</taxon>
        <taxon>Bacilli</taxon>
        <taxon>Lactobacillales</taxon>
        <taxon>Lactobacillaceae</taxon>
        <taxon>Lactobacillus</taxon>
    </lineage>
</organism>
<dbReference type="HOGENOM" id="CLU_2356191_0_0_9"/>
<sequence>MIRYKKEKRSVKIISCLLKRHMLKIRQIKRSISNIDIEKALRNPIHKESIITDELGRKSQKIIGDFTTVDINPDTMEVITTYPTKKSKRQRYLKGR</sequence>
<proteinExistence type="predicted"/>
<dbReference type="AlphaFoldDB" id="C8PD39"/>
<evidence type="ECO:0000313" key="1">
    <source>
        <dbReference type="EMBL" id="EEW51512.1"/>
    </source>
</evidence>
<dbReference type="EMBL" id="ACLN01000015">
    <property type="protein sequence ID" value="EEW51512.1"/>
    <property type="molecule type" value="Genomic_DNA"/>
</dbReference>
<dbReference type="Proteomes" id="UP000004115">
    <property type="component" value="Unassembled WGS sequence"/>
</dbReference>
<reference evidence="1 2" key="1">
    <citation type="submission" date="2009-09" db="EMBL/GenBank/DDBJ databases">
        <authorList>
            <person name="Qin X."/>
            <person name="Bachman B."/>
            <person name="Battles P."/>
            <person name="Bell A."/>
            <person name="Bess C."/>
            <person name="Bickham C."/>
            <person name="Chaboub L."/>
            <person name="Chen D."/>
            <person name="Coyle M."/>
            <person name="Deiros D.R."/>
            <person name="Dinh H."/>
            <person name="Forbes L."/>
            <person name="Fowler G."/>
            <person name="Francisco L."/>
            <person name="Fu Q."/>
            <person name="Gubbala S."/>
            <person name="Hale W."/>
            <person name="Han Y."/>
            <person name="Hemphill L."/>
            <person name="Highlander S.K."/>
            <person name="Hirani K."/>
            <person name="Hogues M."/>
            <person name="Jackson L."/>
            <person name="Jakkamsetti A."/>
            <person name="Javaid M."/>
            <person name="Jiang H."/>
            <person name="Korchina V."/>
            <person name="Kovar C."/>
            <person name="Lara F."/>
            <person name="Lee S."/>
            <person name="Mata R."/>
            <person name="Mathew T."/>
            <person name="Moen C."/>
            <person name="Morales K."/>
            <person name="Munidasa M."/>
            <person name="Nazareth L."/>
            <person name="Ngo R."/>
            <person name="Nguyen L."/>
            <person name="Okwuonu G."/>
            <person name="Ongeri F."/>
            <person name="Patil S."/>
            <person name="Petrosino J."/>
            <person name="Pham C."/>
            <person name="Pham P."/>
            <person name="Pu L.-L."/>
            <person name="Puazo M."/>
            <person name="Raj R."/>
            <person name="Reid J."/>
            <person name="Rouhana J."/>
            <person name="Saada N."/>
            <person name="Shang Y."/>
            <person name="Simmons D."/>
            <person name="Thornton R."/>
            <person name="Warren J."/>
            <person name="Weissenberger G."/>
            <person name="Zhang J."/>
            <person name="Zhang L."/>
            <person name="Zhou C."/>
            <person name="Zhu D."/>
            <person name="Muzny D."/>
            <person name="Worley K."/>
            <person name="Gibbs R."/>
        </authorList>
    </citation>
    <scope>NUCLEOTIDE SEQUENCE [LARGE SCALE GENOMIC DNA]</scope>
    <source>
        <strain evidence="1 2">DSM 13335</strain>
    </source>
</reference>
<protein>
    <submittedName>
        <fullName evidence="1">Uncharacterized protein</fullName>
    </submittedName>
</protein>
<dbReference type="RefSeq" id="WP_006729053.1">
    <property type="nucleotide sequence ID" value="NZ_GG700802.1"/>
</dbReference>
<evidence type="ECO:0000313" key="2">
    <source>
        <dbReference type="Proteomes" id="UP000004115"/>
    </source>
</evidence>